<dbReference type="Proteomes" id="UP001162030">
    <property type="component" value="Chromosome"/>
</dbReference>
<dbReference type="EMBL" id="OX458333">
    <property type="protein sequence ID" value="CAI8781490.1"/>
    <property type="molecule type" value="Genomic_DNA"/>
</dbReference>
<protein>
    <submittedName>
        <fullName evidence="2">Uncharacterized protein</fullName>
    </submittedName>
</protein>
<accession>A0ABN8WZP2</accession>
<organism evidence="2 3">
    <name type="scientific">Methylocaldum szegediense</name>
    <dbReference type="NCBI Taxonomy" id="73780"/>
    <lineage>
        <taxon>Bacteria</taxon>
        <taxon>Pseudomonadati</taxon>
        <taxon>Pseudomonadota</taxon>
        <taxon>Gammaproteobacteria</taxon>
        <taxon>Methylococcales</taxon>
        <taxon>Methylococcaceae</taxon>
        <taxon>Methylocaldum</taxon>
    </lineage>
</organism>
<keyword evidence="1" id="KW-1133">Transmembrane helix</keyword>
<gene>
    <name evidence="2" type="ORF">MSZNOR_1228</name>
</gene>
<keyword evidence="1" id="KW-0472">Membrane</keyword>
<keyword evidence="1" id="KW-0812">Transmembrane</keyword>
<evidence type="ECO:0000256" key="1">
    <source>
        <dbReference type="SAM" id="Phobius"/>
    </source>
</evidence>
<feature type="transmembrane region" description="Helical" evidence="1">
    <location>
        <begin position="34"/>
        <end position="58"/>
    </location>
</feature>
<evidence type="ECO:0000313" key="3">
    <source>
        <dbReference type="Proteomes" id="UP001162030"/>
    </source>
</evidence>
<name>A0ABN8WZP2_9GAMM</name>
<reference evidence="2 3" key="1">
    <citation type="submission" date="2023-03" db="EMBL/GenBank/DDBJ databases">
        <authorList>
            <person name="Pearce D."/>
        </authorList>
    </citation>
    <scope>NUCLEOTIDE SEQUENCE [LARGE SCALE GENOMIC DNA]</scope>
    <source>
        <strain evidence="2">Msz</strain>
    </source>
</reference>
<sequence length="69" mass="7900">MAIWFTRLVAFLMYLSLGKKQQMSRRFSVVDREIESTVLVLSALLSAFGVFSGVRFALSLRRWRVISSA</sequence>
<proteinExistence type="predicted"/>
<keyword evidence="3" id="KW-1185">Reference proteome</keyword>
<evidence type="ECO:0000313" key="2">
    <source>
        <dbReference type="EMBL" id="CAI8781490.1"/>
    </source>
</evidence>